<evidence type="ECO:0000313" key="3">
    <source>
        <dbReference type="EMBL" id="QJY44890.1"/>
    </source>
</evidence>
<keyword evidence="2" id="KW-0732">Signal</keyword>
<accession>A0A6M6JCT9</accession>
<evidence type="ECO:0000256" key="2">
    <source>
        <dbReference type="SAM" id="SignalP"/>
    </source>
</evidence>
<dbReference type="Proteomes" id="UP000505377">
    <property type="component" value="Chromosome"/>
</dbReference>
<name>A0A6M6JCT9_9PSEU</name>
<keyword evidence="1" id="KW-1133">Transmembrane helix</keyword>
<feature type="signal peptide" evidence="2">
    <location>
        <begin position="1"/>
        <end position="21"/>
    </location>
</feature>
<gene>
    <name evidence="3" type="ORF">HOP40_02750</name>
</gene>
<protein>
    <recommendedName>
        <fullName evidence="5">DoxX family protein</fullName>
    </recommendedName>
</protein>
<dbReference type="RefSeq" id="WP_172154330.1">
    <property type="nucleotide sequence ID" value="NZ_CP053564.1"/>
</dbReference>
<reference evidence="3 4" key="1">
    <citation type="submission" date="2020-05" db="EMBL/GenBank/DDBJ databases">
        <authorList>
            <person name="Mo P."/>
        </authorList>
    </citation>
    <scope>NUCLEOTIDE SEQUENCE [LARGE SCALE GENOMIC DNA]</scope>
    <source>
        <strain evidence="3 4">Gen01</strain>
    </source>
</reference>
<keyword evidence="4" id="KW-1185">Reference proteome</keyword>
<organism evidence="3 4">
    <name type="scientific">Pseudonocardia broussonetiae</name>
    <dbReference type="NCBI Taxonomy" id="2736640"/>
    <lineage>
        <taxon>Bacteria</taxon>
        <taxon>Bacillati</taxon>
        <taxon>Actinomycetota</taxon>
        <taxon>Actinomycetes</taxon>
        <taxon>Pseudonocardiales</taxon>
        <taxon>Pseudonocardiaceae</taxon>
        <taxon>Pseudonocardia</taxon>
    </lineage>
</organism>
<proteinExistence type="predicted"/>
<evidence type="ECO:0000256" key="1">
    <source>
        <dbReference type="SAM" id="Phobius"/>
    </source>
</evidence>
<dbReference type="EMBL" id="CP053564">
    <property type="protein sequence ID" value="QJY44890.1"/>
    <property type="molecule type" value="Genomic_DNA"/>
</dbReference>
<evidence type="ECO:0000313" key="4">
    <source>
        <dbReference type="Proteomes" id="UP000505377"/>
    </source>
</evidence>
<dbReference type="PANTHER" id="PTHR36974">
    <property type="entry name" value="MEMBRANE PROTEIN-RELATED"/>
    <property type="match status" value="1"/>
</dbReference>
<keyword evidence="1" id="KW-0472">Membrane</keyword>
<dbReference type="PANTHER" id="PTHR36974:SF1">
    <property type="entry name" value="DOXX FAMILY MEMBRANE PROTEIN"/>
    <property type="match status" value="1"/>
</dbReference>
<sequence>MTSRAALALAGLLTAGGVAHFAVPGFFDAIVPAPPLPGTPRFWTHASGVAELGVAAAVAAPRTRPLGALAAVALFVAVFPANVKMALDWSDRSAAEQAIAWGRLPLQVPLVLWALKVRRDAR</sequence>
<feature type="transmembrane region" description="Helical" evidence="1">
    <location>
        <begin position="66"/>
        <end position="83"/>
    </location>
</feature>
<feature type="chain" id="PRO_5026817871" description="DoxX family protein" evidence="2">
    <location>
        <begin position="22"/>
        <end position="122"/>
    </location>
</feature>
<evidence type="ECO:0008006" key="5">
    <source>
        <dbReference type="Google" id="ProtNLM"/>
    </source>
</evidence>
<keyword evidence="1" id="KW-0812">Transmembrane</keyword>
<dbReference type="AlphaFoldDB" id="A0A6M6JCT9"/>
<dbReference type="KEGG" id="pbro:HOP40_02750"/>